<evidence type="ECO:0000313" key="1">
    <source>
        <dbReference type="EMBL" id="GAG64581.1"/>
    </source>
</evidence>
<gene>
    <name evidence="1" type="ORF">S01H4_14817</name>
</gene>
<accession>X1AXS6</accession>
<protein>
    <submittedName>
        <fullName evidence="1">Uncharacterized protein</fullName>
    </submittedName>
</protein>
<proteinExistence type="predicted"/>
<sequence length="116" mass="14305">GITMYRRVWSKEFKIYLTHIFPPTFYYRKALIINKIFGKEVICIELQAEPWGPKLSYDISLEEQEKSMDFNRFQKNINFAKKTGLKEFYLWGAEWWYWMKTKQNKLEIWEEAKKLF</sequence>
<dbReference type="AlphaFoldDB" id="X1AXS6"/>
<dbReference type="EMBL" id="BART01006491">
    <property type="protein sequence ID" value="GAG64581.1"/>
    <property type="molecule type" value="Genomic_DNA"/>
</dbReference>
<comment type="caution">
    <text evidence="1">The sequence shown here is derived from an EMBL/GenBank/DDBJ whole genome shotgun (WGS) entry which is preliminary data.</text>
</comment>
<name>X1AXS6_9ZZZZ</name>
<organism evidence="1">
    <name type="scientific">marine sediment metagenome</name>
    <dbReference type="NCBI Taxonomy" id="412755"/>
    <lineage>
        <taxon>unclassified sequences</taxon>
        <taxon>metagenomes</taxon>
        <taxon>ecological metagenomes</taxon>
    </lineage>
</organism>
<reference evidence="1" key="1">
    <citation type="journal article" date="2014" name="Front. Microbiol.">
        <title>High frequency of phylogenetically diverse reductive dehalogenase-homologous genes in deep subseafloor sedimentary metagenomes.</title>
        <authorList>
            <person name="Kawai M."/>
            <person name="Futagami T."/>
            <person name="Toyoda A."/>
            <person name="Takaki Y."/>
            <person name="Nishi S."/>
            <person name="Hori S."/>
            <person name="Arai W."/>
            <person name="Tsubouchi T."/>
            <person name="Morono Y."/>
            <person name="Uchiyama I."/>
            <person name="Ito T."/>
            <person name="Fujiyama A."/>
            <person name="Inagaki F."/>
            <person name="Takami H."/>
        </authorList>
    </citation>
    <scope>NUCLEOTIDE SEQUENCE</scope>
    <source>
        <strain evidence="1">Expedition CK06-06</strain>
    </source>
</reference>
<feature type="non-terminal residue" evidence="1">
    <location>
        <position position="1"/>
    </location>
</feature>